<evidence type="ECO:0000313" key="1">
    <source>
        <dbReference type="EMBL" id="GGA45039.1"/>
    </source>
</evidence>
<dbReference type="Proteomes" id="UP000596977">
    <property type="component" value="Unassembled WGS sequence"/>
</dbReference>
<accession>A0A916RA99</accession>
<sequence>MSAIRIAKTVLFVALAASRNPAVREAVRNAPKMIPAEQRRAALDGAKRAARKAGEITARVVPPNRFF</sequence>
<protein>
    <submittedName>
        <fullName evidence="1">Uncharacterized protein</fullName>
    </submittedName>
</protein>
<keyword evidence="2" id="KW-1185">Reference proteome</keyword>
<dbReference type="RefSeq" id="WP_127072830.1">
    <property type="nucleotide sequence ID" value="NZ_BMKB01000002.1"/>
</dbReference>
<dbReference type="AlphaFoldDB" id="A0A916RA99"/>
<comment type="caution">
    <text evidence="1">The sequence shown here is derived from an EMBL/GenBank/DDBJ whole genome shotgun (WGS) entry which is preliminary data.</text>
</comment>
<organism evidence="1 2">
    <name type="scientific">Pelagibacterium lentulum</name>
    <dbReference type="NCBI Taxonomy" id="2029865"/>
    <lineage>
        <taxon>Bacteria</taxon>
        <taxon>Pseudomonadati</taxon>
        <taxon>Pseudomonadota</taxon>
        <taxon>Alphaproteobacteria</taxon>
        <taxon>Hyphomicrobiales</taxon>
        <taxon>Devosiaceae</taxon>
        <taxon>Pelagibacterium</taxon>
    </lineage>
</organism>
<dbReference type="OrthoDB" id="7961168at2"/>
<gene>
    <name evidence="1" type="ORF">GCM10011499_13420</name>
</gene>
<evidence type="ECO:0000313" key="2">
    <source>
        <dbReference type="Proteomes" id="UP000596977"/>
    </source>
</evidence>
<proteinExistence type="predicted"/>
<reference evidence="1 2" key="1">
    <citation type="journal article" date="2014" name="Int. J. Syst. Evol. Microbiol.">
        <title>Complete genome sequence of Corynebacterium casei LMG S-19264T (=DSM 44701T), isolated from a smear-ripened cheese.</title>
        <authorList>
            <consortium name="US DOE Joint Genome Institute (JGI-PGF)"/>
            <person name="Walter F."/>
            <person name="Albersmeier A."/>
            <person name="Kalinowski J."/>
            <person name="Ruckert C."/>
        </authorList>
    </citation>
    <scope>NUCLEOTIDE SEQUENCE [LARGE SCALE GENOMIC DNA]</scope>
    <source>
        <strain evidence="1 2">CGMCC 1.15896</strain>
    </source>
</reference>
<name>A0A916RA99_9HYPH</name>
<dbReference type="EMBL" id="BMKB01000002">
    <property type="protein sequence ID" value="GGA45039.1"/>
    <property type="molecule type" value="Genomic_DNA"/>
</dbReference>